<dbReference type="AlphaFoldDB" id="W6JT63"/>
<sequence length="108" mass="10977">MVGRRSAGGLIDPHPFVPGQTKTSVGRSAAPTPDSAATTATRSGAVTCAEPARAAYAVPCSSVHSSARRVTAVVASVAAAVVTIIWIPFSQVVFRVHQRIAGLPVTGL</sequence>
<dbReference type="EMBL" id="CAJA01000001">
    <property type="protein sequence ID" value="CCH71605.1"/>
    <property type="molecule type" value="Genomic_DNA"/>
</dbReference>
<gene>
    <name evidence="3" type="ORF">BN11_10048</name>
</gene>
<evidence type="ECO:0000256" key="2">
    <source>
        <dbReference type="SAM" id="Phobius"/>
    </source>
</evidence>
<feature type="compositionally biased region" description="Low complexity" evidence="1">
    <location>
        <begin position="28"/>
        <end position="41"/>
    </location>
</feature>
<evidence type="ECO:0000313" key="4">
    <source>
        <dbReference type="Proteomes" id="UP000035763"/>
    </source>
</evidence>
<protein>
    <submittedName>
        <fullName evidence="3">Uncharacterized protein</fullName>
    </submittedName>
</protein>
<keyword evidence="2" id="KW-0812">Transmembrane</keyword>
<organism evidence="3 4">
    <name type="scientific">Nostocoides australiense Ben110</name>
    <dbReference type="NCBI Taxonomy" id="1193182"/>
    <lineage>
        <taxon>Bacteria</taxon>
        <taxon>Bacillati</taxon>
        <taxon>Actinomycetota</taxon>
        <taxon>Actinomycetes</taxon>
        <taxon>Micrococcales</taxon>
        <taxon>Intrasporangiaceae</taxon>
        <taxon>Nostocoides</taxon>
    </lineage>
</organism>
<accession>W6JT63</accession>
<feature type="transmembrane region" description="Helical" evidence="2">
    <location>
        <begin position="70"/>
        <end position="89"/>
    </location>
</feature>
<name>W6JT63_9MICO</name>
<evidence type="ECO:0000256" key="1">
    <source>
        <dbReference type="SAM" id="MobiDB-lite"/>
    </source>
</evidence>
<keyword evidence="2" id="KW-1133">Transmembrane helix</keyword>
<keyword evidence="2" id="KW-0472">Membrane</keyword>
<reference evidence="3 4" key="1">
    <citation type="journal article" date="2013" name="ISME J.">
        <title>A metabolic model for members of the genus Tetrasphaera involved in enhanced biological phosphorus removal.</title>
        <authorList>
            <person name="Kristiansen R."/>
            <person name="Nguyen H.T.T."/>
            <person name="Saunders A.M."/>
            <person name="Nielsen J.L."/>
            <person name="Wimmer R."/>
            <person name="Le V.Q."/>
            <person name="McIlroy S.J."/>
            <person name="Petrovski S."/>
            <person name="Seviour R.J."/>
            <person name="Calteau A."/>
            <person name="Nielsen K.L."/>
            <person name="Nielsen P.H."/>
        </authorList>
    </citation>
    <scope>NUCLEOTIDE SEQUENCE [LARGE SCALE GENOMIC DNA]</scope>
    <source>
        <strain evidence="3 4">Ben110</strain>
    </source>
</reference>
<keyword evidence="4" id="KW-1185">Reference proteome</keyword>
<dbReference type="Proteomes" id="UP000035763">
    <property type="component" value="Unassembled WGS sequence"/>
</dbReference>
<proteinExistence type="predicted"/>
<comment type="caution">
    <text evidence="3">The sequence shown here is derived from an EMBL/GenBank/DDBJ whole genome shotgun (WGS) entry which is preliminary data.</text>
</comment>
<feature type="region of interest" description="Disordered" evidence="1">
    <location>
        <begin position="1"/>
        <end position="43"/>
    </location>
</feature>
<evidence type="ECO:0000313" key="3">
    <source>
        <dbReference type="EMBL" id="CCH71605.1"/>
    </source>
</evidence>